<dbReference type="InterPro" id="IPR043968">
    <property type="entry name" value="SGNH"/>
</dbReference>
<dbReference type="Pfam" id="PF19040">
    <property type="entry name" value="SGNH"/>
    <property type="match status" value="1"/>
</dbReference>
<evidence type="ECO:0000313" key="4">
    <source>
        <dbReference type="EMBL" id="ETV96540.1"/>
    </source>
</evidence>
<dbReference type="PANTHER" id="PTHR23028">
    <property type="entry name" value="ACETYLTRANSFERASE"/>
    <property type="match status" value="1"/>
</dbReference>
<sequence length="800" mass="87090">MSVPTPLDPDAAELIVASYDGGSSHVDLESSHANAEDAVKKPPKAPITYRPDIDGLRTVAIVPVLLFHAYPDRFPSGFVGVDVFFVISGYLISSILFKEMANGKFTYGNFYARRVRRIFPTMIVVLSTTLWLGCLYLLAGKLKSLAATMLAGTLFGANLQLVGLERGYWDADIKENPLLHLWSLGVEEQFYFIWPFVVACVVKQRPIKALWVQVSILAASFIVNLALLNVNGSNKWAFYFPLARFWQMGAGSVLAFLHHAKFPQLMSTNDGAKPHIMSGSGAALLLIAFASLDESSAFPGFWAMLPTLAASLLIAAGPHTLLNARVLSASPFVYIGKISYGLYLWHWPLLVFAKERYPNADFRPFYMTPVAMVALSFALSIATVANVENPLRHNRSKKVLPALVLCMVALCILSAIVCANPKPFSFTQREIDIVLSAANRPEANAGAVPVDVGAIMAVATEPSTTMVEEVKAAAGDVQATTAAVATSSASVVATSQTVADVARGGDEVPNSSRGPRIEQPTYIKLVQAAGEWNPDVGFESVPEGSPYGHDDHAKVLNPGQATVIVGLGDSHLDQIKPRFYKLFQDARAAGKPFPTMVFKTHDGTPALSCIPAFHPFNMNMIQTIMPKVVFHSMNWPQFLRPGGADTDPLHENPRCCVPGYVDKCEYQSPNDVVEILRVFQEQMTQLRGLGIHVFVATANPEGPSFDPNNMKQGSRVGDVRPISRSAFRLAHKDLLDKVESAIAASGATLIDYSDNQCWHDVCEVVNPKGEPIMKDSNHFRPGFAREYLSVVDQVVAAASR</sequence>
<evidence type="ECO:0000259" key="3">
    <source>
        <dbReference type="Pfam" id="PF19040"/>
    </source>
</evidence>
<dbReference type="Pfam" id="PF01757">
    <property type="entry name" value="Acyl_transf_3"/>
    <property type="match status" value="1"/>
</dbReference>
<dbReference type="GO" id="GO:0016747">
    <property type="term" value="F:acyltransferase activity, transferring groups other than amino-acyl groups"/>
    <property type="evidence" value="ECO:0007669"/>
    <property type="project" value="InterPro"/>
</dbReference>
<organism evidence="4">
    <name type="scientific">Aphanomyces invadans</name>
    <dbReference type="NCBI Taxonomy" id="157072"/>
    <lineage>
        <taxon>Eukaryota</taxon>
        <taxon>Sar</taxon>
        <taxon>Stramenopiles</taxon>
        <taxon>Oomycota</taxon>
        <taxon>Saprolegniomycetes</taxon>
        <taxon>Saprolegniales</taxon>
        <taxon>Verrucalvaceae</taxon>
        <taxon>Aphanomyces</taxon>
    </lineage>
</organism>
<feature type="transmembrane region" description="Helical" evidence="1">
    <location>
        <begin position="324"/>
        <end position="345"/>
    </location>
</feature>
<dbReference type="PANTHER" id="PTHR23028:SF53">
    <property type="entry name" value="ACYL_TRANSF_3 DOMAIN-CONTAINING PROTEIN"/>
    <property type="match status" value="1"/>
</dbReference>
<feature type="transmembrane region" description="Helical" evidence="1">
    <location>
        <begin position="77"/>
        <end position="97"/>
    </location>
</feature>
<feature type="domain" description="Acyltransferase 3" evidence="2">
    <location>
        <begin position="52"/>
        <end position="381"/>
    </location>
</feature>
<proteinExistence type="predicted"/>
<keyword evidence="1" id="KW-0812">Transmembrane</keyword>
<feature type="transmembrane region" description="Helical" evidence="1">
    <location>
        <begin position="210"/>
        <end position="230"/>
    </location>
</feature>
<feature type="transmembrane region" description="Helical" evidence="1">
    <location>
        <begin position="399"/>
        <end position="417"/>
    </location>
</feature>
<keyword evidence="1" id="KW-1133">Transmembrane helix</keyword>
<dbReference type="GO" id="GO:0016020">
    <property type="term" value="C:membrane"/>
    <property type="evidence" value="ECO:0007669"/>
    <property type="project" value="TreeGrafter"/>
</dbReference>
<protein>
    <recommendedName>
        <fullName evidence="5">Acyltransferase 3 domain-containing protein</fullName>
    </recommendedName>
</protein>
<dbReference type="AlphaFoldDB" id="A0A024TQW4"/>
<dbReference type="STRING" id="157072.A0A024TQW4"/>
<gene>
    <name evidence="4" type="ORF">H310_10251</name>
</gene>
<feature type="transmembrane region" description="Helical" evidence="1">
    <location>
        <begin position="118"/>
        <end position="139"/>
    </location>
</feature>
<feature type="transmembrane region" description="Helical" evidence="1">
    <location>
        <begin position="236"/>
        <end position="256"/>
    </location>
</feature>
<feature type="transmembrane region" description="Helical" evidence="1">
    <location>
        <begin position="298"/>
        <end position="317"/>
    </location>
</feature>
<dbReference type="InterPro" id="IPR002656">
    <property type="entry name" value="Acyl_transf_3_dom"/>
</dbReference>
<evidence type="ECO:0000259" key="2">
    <source>
        <dbReference type="Pfam" id="PF01757"/>
    </source>
</evidence>
<keyword evidence="1" id="KW-0472">Membrane</keyword>
<feature type="transmembrane region" description="Helical" evidence="1">
    <location>
        <begin position="365"/>
        <end position="387"/>
    </location>
</feature>
<feature type="transmembrane region" description="Helical" evidence="1">
    <location>
        <begin position="145"/>
        <end position="164"/>
    </location>
</feature>
<reference evidence="4" key="1">
    <citation type="submission" date="2013-12" db="EMBL/GenBank/DDBJ databases">
        <title>The Genome Sequence of Aphanomyces invadans NJM9701.</title>
        <authorList>
            <consortium name="The Broad Institute Genomics Platform"/>
            <person name="Russ C."/>
            <person name="Tyler B."/>
            <person name="van West P."/>
            <person name="Dieguez-Uribeondo J."/>
            <person name="Young S.K."/>
            <person name="Zeng Q."/>
            <person name="Gargeya S."/>
            <person name="Fitzgerald M."/>
            <person name="Abouelleil A."/>
            <person name="Alvarado L."/>
            <person name="Chapman S.B."/>
            <person name="Gainer-Dewar J."/>
            <person name="Goldberg J."/>
            <person name="Griggs A."/>
            <person name="Gujja S."/>
            <person name="Hansen M."/>
            <person name="Howarth C."/>
            <person name="Imamovic A."/>
            <person name="Ireland A."/>
            <person name="Larimer J."/>
            <person name="McCowan C."/>
            <person name="Murphy C."/>
            <person name="Pearson M."/>
            <person name="Poon T.W."/>
            <person name="Priest M."/>
            <person name="Roberts A."/>
            <person name="Saif S."/>
            <person name="Shea T."/>
            <person name="Sykes S."/>
            <person name="Wortman J."/>
            <person name="Nusbaum C."/>
            <person name="Birren B."/>
        </authorList>
    </citation>
    <scope>NUCLEOTIDE SEQUENCE [LARGE SCALE GENOMIC DNA]</scope>
    <source>
        <strain evidence="4">NJM9701</strain>
    </source>
</reference>
<dbReference type="VEuPathDB" id="FungiDB:H310_10251"/>
<dbReference type="EMBL" id="KI913976">
    <property type="protein sequence ID" value="ETV96540.1"/>
    <property type="molecule type" value="Genomic_DNA"/>
</dbReference>
<feature type="transmembrane region" description="Helical" evidence="1">
    <location>
        <begin position="276"/>
        <end position="292"/>
    </location>
</feature>
<evidence type="ECO:0000256" key="1">
    <source>
        <dbReference type="SAM" id="Phobius"/>
    </source>
</evidence>
<evidence type="ECO:0008006" key="5">
    <source>
        <dbReference type="Google" id="ProtNLM"/>
    </source>
</evidence>
<dbReference type="InterPro" id="IPR050879">
    <property type="entry name" value="Acyltransferase_3"/>
</dbReference>
<dbReference type="eggNOG" id="ENOG502S34G">
    <property type="taxonomic scope" value="Eukaryota"/>
</dbReference>
<accession>A0A024TQW4</accession>
<dbReference type="OrthoDB" id="207378at2759"/>
<dbReference type="RefSeq" id="XP_008874803.1">
    <property type="nucleotide sequence ID" value="XM_008876581.1"/>
</dbReference>
<feature type="domain" description="SGNH" evidence="3">
    <location>
        <begin position="555"/>
        <end position="784"/>
    </location>
</feature>
<dbReference type="GeneID" id="20087301"/>
<name>A0A024TQW4_9STRA</name>
<dbReference type="GO" id="GO:0000271">
    <property type="term" value="P:polysaccharide biosynthetic process"/>
    <property type="evidence" value="ECO:0007669"/>
    <property type="project" value="TreeGrafter"/>
</dbReference>